<dbReference type="Proteomes" id="UP001341840">
    <property type="component" value="Unassembled WGS sequence"/>
</dbReference>
<comment type="similarity">
    <text evidence="1">Belongs to the FPP family.</text>
</comment>
<evidence type="ECO:0000256" key="3">
    <source>
        <dbReference type="SAM" id="Coils"/>
    </source>
</evidence>
<dbReference type="InterPro" id="IPR008587">
    <property type="entry name" value="FPP_plant"/>
</dbReference>
<reference evidence="5 6" key="1">
    <citation type="journal article" date="2023" name="Plants (Basel)">
        <title>Bridging the Gap: Combining Genomics and Transcriptomics Approaches to Understand Stylosanthes scabra, an Orphan Legume from the Brazilian Caatinga.</title>
        <authorList>
            <person name="Ferreira-Neto J.R.C."/>
            <person name="da Silva M.D."/>
            <person name="Binneck E."/>
            <person name="de Melo N.F."/>
            <person name="da Silva R.H."/>
            <person name="de Melo A.L.T.M."/>
            <person name="Pandolfi V."/>
            <person name="Bustamante F.O."/>
            <person name="Brasileiro-Vidal A.C."/>
            <person name="Benko-Iseppon A.M."/>
        </authorList>
    </citation>
    <scope>NUCLEOTIDE SEQUENCE [LARGE SCALE GENOMIC DNA]</scope>
    <source>
        <tissue evidence="5">Leaves</tissue>
    </source>
</reference>
<proteinExistence type="inferred from homology"/>
<evidence type="ECO:0008006" key="7">
    <source>
        <dbReference type="Google" id="ProtNLM"/>
    </source>
</evidence>
<evidence type="ECO:0000313" key="5">
    <source>
        <dbReference type="EMBL" id="MED6137984.1"/>
    </source>
</evidence>
<dbReference type="PANTHER" id="PTHR31580:SF22">
    <property type="entry name" value="FILAMENT-LIKE PLANT PROTEIN 7"/>
    <property type="match status" value="1"/>
</dbReference>
<comment type="caution">
    <text evidence="5">The sequence shown here is derived from an EMBL/GenBank/DDBJ whole genome shotgun (WGS) entry which is preliminary data.</text>
</comment>
<evidence type="ECO:0000313" key="6">
    <source>
        <dbReference type="Proteomes" id="UP001341840"/>
    </source>
</evidence>
<evidence type="ECO:0000256" key="2">
    <source>
        <dbReference type="ARBA" id="ARBA00023054"/>
    </source>
</evidence>
<accession>A0ABU6SPC3</accession>
<dbReference type="EMBL" id="JASCZI010061196">
    <property type="protein sequence ID" value="MED6137984.1"/>
    <property type="molecule type" value="Genomic_DNA"/>
</dbReference>
<sequence>MLSRTASKLLHLELQIGDSPRSQLSSEKPRSNLALHEFSLASMSDNGSDDKASCAESWASALISELENFKSDKQKESLSCRSVGASDINLMDDFLEMEKLAIVSDEKAPAASHASSKGVNEINGFSETGMNDSTSSVLGKEVVRGPVHISNVSLSNQETSSIDILKGNIPGWLHDIVKLVLEQNRVTHKSLDDILEDVRVALRYLNNPDSGLIDPPGEVNDADISSIKIVKEQSEADLNKSIGKIIELIEGISVPAVDYHGLDPLCGRHGNNLSHKDLGMPTGYMVRVFQWKTSELSNVLQHFLHVCYDLLNGKVDHEKFADELTTALDWIMNHCFSIQDVSSMKDAIKKQFDWDETRSESEAEVSLFAGADKLPQVTTADGDGLRTGEMHYAGKEEFENIKDKLVCAESQKGDLEGKLKSATDKIESLMSQLEESEKTITSLTSDLQCLQESNAVLEGQIKNLKLAKSDPEVQHKEAELKEAQHKVFTLEVELENKTHCCEDLETRCLELQLHLESMSKDCSNNAIDQKDKPLRTDWEITAASEKLAECQETILNLGKQLKALAAPKDATLFDNVVANTVTDTEPATTSHVDPSPVLEKVARVKNRSLLDQMLAEDDNKTTVSKESDGKTTHSTIPGNIETLEKISVLNGSKGNDDEDAVNSLAIVPAKKQGSGSLWKKLWRKKKSANKKAPLPSSNT</sequence>
<feature type="coiled-coil region" evidence="3">
    <location>
        <begin position="405"/>
        <end position="521"/>
    </location>
</feature>
<gene>
    <name evidence="5" type="ORF">PIB30_070064</name>
</gene>
<organism evidence="5 6">
    <name type="scientific">Stylosanthes scabra</name>
    <dbReference type="NCBI Taxonomy" id="79078"/>
    <lineage>
        <taxon>Eukaryota</taxon>
        <taxon>Viridiplantae</taxon>
        <taxon>Streptophyta</taxon>
        <taxon>Embryophyta</taxon>
        <taxon>Tracheophyta</taxon>
        <taxon>Spermatophyta</taxon>
        <taxon>Magnoliopsida</taxon>
        <taxon>eudicotyledons</taxon>
        <taxon>Gunneridae</taxon>
        <taxon>Pentapetalae</taxon>
        <taxon>rosids</taxon>
        <taxon>fabids</taxon>
        <taxon>Fabales</taxon>
        <taxon>Fabaceae</taxon>
        <taxon>Papilionoideae</taxon>
        <taxon>50 kb inversion clade</taxon>
        <taxon>dalbergioids sensu lato</taxon>
        <taxon>Dalbergieae</taxon>
        <taxon>Pterocarpus clade</taxon>
        <taxon>Stylosanthes</taxon>
    </lineage>
</organism>
<name>A0ABU6SPC3_9FABA</name>
<dbReference type="Pfam" id="PF05911">
    <property type="entry name" value="FPP"/>
    <property type="match status" value="1"/>
</dbReference>
<keyword evidence="2 3" id="KW-0175">Coiled coil</keyword>
<dbReference type="SUPFAM" id="SSF57997">
    <property type="entry name" value="Tropomyosin"/>
    <property type="match status" value="1"/>
</dbReference>
<dbReference type="PANTHER" id="PTHR31580">
    <property type="entry name" value="FILAMENT-LIKE PLANT PROTEIN 4"/>
    <property type="match status" value="1"/>
</dbReference>
<evidence type="ECO:0000256" key="1">
    <source>
        <dbReference type="ARBA" id="ARBA00005921"/>
    </source>
</evidence>
<keyword evidence="6" id="KW-1185">Reference proteome</keyword>
<feature type="region of interest" description="Disordered" evidence="4">
    <location>
        <begin position="671"/>
        <end position="699"/>
    </location>
</feature>
<evidence type="ECO:0000256" key="4">
    <source>
        <dbReference type="SAM" id="MobiDB-lite"/>
    </source>
</evidence>
<protein>
    <recommendedName>
        <fullName evidence="7">Filament-like plant protein 7</fullName>
    </recommendedName>
</protein>
<feature type="compositionally biased region" description="Low complexity" evidence="4">
    <location>
        <begin position="690"/>
        <end position="699"/>
    </location>
</feature>
<feature type="compositionally biased region" description="Basic residues" evidence="4">
    <location>
        <begin position="680"/>
        <end position="689"/>
    </location>
</feature>
<dbReference type="Gene3D" id="1.10.287.1490">
    <property type="match status" value="1"/>
</dbReference>